<dbReference type="InterPro" id="IPR023826">
    <property type="entry name" value="Rhom-like_SP_proteobac"/>
</dbReference>
<organism evidence="6 7">
    <name type="scientific">Cupriavidus basilensis</name>
    <dbReference type="NCBI Taxonomy" id="68895"/>
    <lineage>
        <taxon>Bacteria</taxon>
        <taxon>Pseudomonadati</taxon>
        <taxon>Pseudomonadota</taxon>
        <taxon>Betaproteobacteria</taxon>
        <taxon>Burkholderiales</taxon>
        <taxon>Burkholderiaceae</taxon>
        <taxon>Cupriavidus</taxon>
    </lineage>
</organism>
<keyword evidence="2" id="KW-0812">Transmembrane</keyword>
<sequence>MHADTHGGRRRAAVGWLLLALALVALQAAGPALMQALRFDREAMFAGQAWRLLSCHFVHLGWTHCLLNVAGLLMLAAILPARMRAWQVVPPLAAMTGLLLLGGEPELLRYAGFSGINYGLAMVALLPRARCDGLAAMLLLALAARAGWQILAGPAEDAGAWLGGPVVASAHLYGLAAGAWLAWPRRETPAMARRWPDCA</sequence>
<dbReference type="GO" id="GO:0004252">
    <property type="term" value="F:serine-type endopeptidase activity"/>
    <property type="evidence" value="ECO:0007669"/>
    <property type="project" value="InterPro"/>
</dbReference>
<keyword evidence="3" id="KW-1133">Transmembrane helix</keyword>
<proteinExistence type="predicted"/>
<reference evidence="6 7" key="1">
    <citation type="submission" date="2020-10" db="EMBL/GenBank/DDBJ databases">
        <title>Complete genome sequence of Cupriavidus basilensis CCUG 49340T.</title>
        <authorList>
            <person name="Salva-Serra F."/>
            <person name="Donoso R.A."/>
            <person name="Cho K.H."/>
            <person name="Yoo J.A."/>
            <person name="Lee K."/>
            <person name="Yoon S.-H."/>
            <person name="Perez-Pantoja D."/>
            <person name="Moore E.R.B."/>
        </authorList>
    </citation>
    <scope>NUCLEOTIDE SEQUENCE [LARGE SCALE GENOMIC DNA]</scope>
    <source>
        <strain evidence="7">CCUG 49340</strain>
    </source>
</reference>
<dbReference type="GeneID" id="98405159"/>
<gene>
    <name evidence="6" type="primary">rrtA</name>
    <name evidence="6" type="ORF">F7R26_029825</name>
</gene>
<evidence type="ECO:0000256" key="4">
    <source>
        <dbReference type="ARBA" id="ARBA00023136"/>
    </source>
</evidence>
<evidence type="ECO:0000313" key="6">
    <source>
        <dbReference type="EMBL" id="QOT78982.1"/>
    </source>
</evidence>
<evidence type="ECO:0000256" key="2">
    <source>
        <dbReference type="ARBA" id="ARBA00022692"/>
    </source>
</evidence>
<dbReference type="InterPro" id="IPR035952">
    <property type="entry name" value="Rhomboid-like_sf"/>
</dbReference>
<evidence type="ECO:0000256" key="3">
    <source>
        <dbReference type="ARBA" id="ARBA00022989"/>
    </source>
</evidence>
<dbReference type="RefSeq" id="WP_150989517.1">
    <property type="nucleotide sequence ID" value="NZ_CP062804.1"/>
</dbReference>
<protein>
    <submittedName>
        <fullName evidence="6">Rhombosortase</fullName>
        <ecNumber evidence="6">3.4.21.-</ecNumber>
    </submittedName>
</protein>
<evidence type="ECO:0000256" key="1">
    <source>
        <dbReference type="ARBA" id="ARBA00004141"/>
    </source>
</evidence>
<feature type="domain" description="Peptidase S54 rhomboid" evidence="5">
    <location>
        <begin position="47"/>
        <end position="184"/>
    </location>
</feature>
<dbReference type="EMBL" id="CP062804">
    <property type="protein sequence ID" value="QOT78982.1"/>
    <property type="molecule type" value="Genomic_DNA"/>
</dbReference>
<dbReference type="Gene3D" id="1.20.1540.10">
    <property type="entry name" value="Rhomboid-like"/>
    <property type="match status" value="1"/>
</dbReference>
<dbReference type="EC" id="3.4.21.-" evidence="6"/>
<dbReference type="SUPFAM" id="SSF144091">
    <property type="entry name" value="Rhomboid-like"/>
    <property type="match status" value="1"/>
</dbReference>
<keyword evidence="4" id="KW-0472">Membrane</keyword>
<accession>A0A643FP88</accession>
<evidence type="ECO:0000313" key="7">
    <source>
        <dbReference type="Proteomes" id="UP000397656"/>
    </source>
</evidence>
<dbReference type="AlphaFoldDB" id="A0A643FP88"/>
<dbReference type="Pfam" id="PF01694">
    <property type="entry name" value="Rhomboid"/>
    <property type="match status" value="1"/>
</dbReference>
<evidence type="ECO:0000259" key="5">
    <source>
        <dbReference type="Pfam" id="PF01694"/>
    </source>
</evidence>
<keyword evidence="6" id="KW-0378">Hydrolase</keyword>
<dbReference type="GO" id="GO:0016020">
    <property type="term" value="C:membrane"/>
    <property type="evidence" value="ECO:0007669"/>
    <property type="project" value="UniProtKB-SubCell"/>
</dbReference>
<name>A0A643FP88_9BURK</name>
<dbReference type="NCBIfam" id="TIGR03902">
    <property type="entry name" value="rhom_GG_sort"/>
    <property type="match status" value="1"/>
</dbReference>
<comment type="subcellular location">
    <subcellularLocation>
        <location evidence="1">Membrane</location>
        <topology evidence="1">Multi-pass membrane protein</topology>
    </subcellularLocation>
</comment>
<dbReference type="InterPro" id="IPR022764">
    <property type="entry name" value="Peptidase_S54_rhomboid_dom"/>
</dbReference>
<dbReference type="Proteomes" id="UP000397656">
    <property type="component" value="Chromosome 2"/>
</dbReference>